<reference evidence="2 3" key="1">
    <citation type="submission" date="2019-08" db="EMBL/GenBank/DDBJ databases">
        <title>Complete genome sequence of Candidatus Uab amorphum.</title>
        <authorList>
            <person name="Shiratori T."/>
            <person name="Suzuki S."/>
            <person name="Kakizawa Y."/>
            <person name="Ishida K."/>
        </authorList>
    </citation>
    <scope>NUCLEOTIDE SEQUENCE [LARGE SCALE GENOMIC DNA]</scope>
    <source>
        <strain evidence="2 3">SRT547</strain>
    </source>
</reference>
<feature type="transmembrane region" description="Helical" evidence="1">
    <location>
        <begin position="109"/>
        <end position="131"/>
    </location>
</feature>
<proteinExistence type="predicted"/>
<feature type="transmembrane region" description="Helical" evidence="1">
    <location>
        <begin position="227"/>
        <end position="247"/>
    </location>
</feature>
<feature type="transmembrane region" description="Helical" evidence="1">
    <location>
        <begin position="151"/>
        <end position="169"/>
    </location>
</feature>
<dbReference type="Proteomes" id="UP000326354">
    <property type="component" value="Chromosome"/>
</dbReference>
<organism evidence="2 3">
    <name type="scientific">Uabimicrobium amorphum</name>
    <dbReference type="NCBI Taxonomy" id="2596890"/>
    <lineage>
        <taxon>Bacteria</taxon>
        <taxon>Pseudomonadati</taxon>
        <taxon>Planctomycetota</taxon>
        <taxon>Candidatus Uabimicrobiia</taxon>
        <taxon>Candidatus Uabimicrobiales</taxon>
        <taxon>Candidatus Uabimicrobiaceae</taxon>
        <taxon>Candidatus Uabimicrobium</taxon>
    </lineage>
</organism>
<keyword evidence="3" id="KW-1185">Reference proteome</keyword>
<feature type="transmembrane region" description="Helical" evidence="1">
    <location>
        <begin position="259"/>
        <end position="280"/>
    </location>
</feature>
<keyword evidence="1" id="KW-1133">Transmembrane helix</keyword>
<gene>
    <name evidence="2" type="ORF">UABAM_01126</name>
</gene>
<dbReference type="AlphaFoldDB" id="A0A5S9IJ39"/>
<feature type="transmembrane region" description="Helical" evidence="1">
    <location>
        <begin position="39"/>
        <end position="61"/>
    </location>
</feature>
<keyword evidence="1" id="KW-0472">Membrane</keyword>
<sequence length="297" mass="33201">MDNRTIIWIHRFSYLGYISFAVVSALAVLGIFMLPSFRLVGAFEVALILCAVAGVWSFYHLRNENPVALLLCKVIATLLLLAHGWAFLKILRVILTPSVLSNMFQSSEAFFPIANAVSTSIFIFWAIFLMWRFFLHLDSENEEKREFAIDGQVYITAIFTALSFAMAAINHLQIDSAQAALNIRISSGGIVMLGFAGWRVLHYILLFASIVLIITATLRMEKMASMICLSVAVIFVVQTPIAMYAALTSNFVPQLAARMMLLIPLTFIFAGLVIVFYWLADSFLVIHQLKTAEIENA</sequence>
<evidence type="ECO:0000313" key="2">
    <source>
        <dbReference type="EMBL" id="BBM82783.1"/>
    </source>
</evidence>
<feature type="transmembrane region" description="Helical" evidence="1">
    <location>
        <begin position="12"/>
        <end position="32"/>
    </location>
</feature>
<protein>
    <submittedName>
        <fullName evidence="2">Uncharacterized protein</fullName>
    </submittedName>
</protein>
<dbReference type="KEGG" id="uam:UABAM_01126"/>
<evidence type="ECO:0000313" key="3">
    <source>
        <dbReference type="Proteomes" id="UP000326354"/>
    </source>
</evidence>
<accession>A0A5S9IJ39</accession>
<name>A0A5S9IJ39_UABAM</name>
<feature type="transmembrane region" description="Helical" evidence="1">
    <location>
        <begin position="204"/>
        <end position="220"/>
    </location>
</feature>
<feature type="transmembrane region" description="Helical" evidence="1">
    <location>
        <begin position="67"/>
        <end position="88"/>
    </location>
</feature>
<evidence type="ECO:0000256" key="1">
    <source>
        <dbReference type="SAM" id="Phobius"/>
    </source>
</evidence>
<keyword evidence="1" id="KW-0812">Transmembrane</keyword>
<dbReference type="RefSeq" id="WP_151967014.1">
    <property type="nucleotide sequence ID" value="NZ_AP019860.1"/>
</dbReference>
<dbReference type="EMBL" id="AP019860">
    <property type="protein sequence ID" value="BBM82783.1"/>
    <property type="molecule type" value="Genomic_DNA"/>
</dbReference>